<evidence type="ECO:0000259" key="1">
    <source>
        <dbReference type="SMART" id="SM00198"/>
    </source>
</evidence>
<dbReference type="OrthoDB" id="5831981at2759"/>
<dbReference type="SUPFAM" id="SSF55797">
    <property type="entry name" value="PR-1-like"/>
    <property type="match status" value="1"/>
</dbReference>
<dbReference type="InterPro" id="IPR035940">
    <property type="entry name" value="CAP_sf"/>
</dbReference>
<feature type="domain" description="SCP" evidence="1">
    <location>
        <begin position="1"/>
        <end position="79"/>
    </location>
</feature>
<protein>
    <recommendedName>
        <fullName evidence="1">SCP domain-containing protein</fullName>
    </recommendedName>
</protein>
<dbReference type="AlphaFoldDB" id="A0A2G9TJR1"/>
<dbReference type="EMBL" id="KZ364020">
    <property type="protein sequence ID" value="PIO57752.1"/>
    <property type="molecule type" value="Genomic_DNA"/>
</dbReference>
<evidence type="ECO:0000313" key="2">
    <source>
        <dbReference type="EMBL" id="PIO57752.1"/>
    </source>
</evidence>
<dbReference type="Proteomes" id="UP000230423">
    <property type="component" value="Unassembled WGS sequence"/>
</dbReference>
<name>A0A2G9TJR1_TELCI</name>
<evidence type="ECO:0000313" key="3">
    <source>
        <dbReference type="Proteomes" id="UP000230423"/>
    </source>
</evidence>
<keyword evidence="3" id="KW-1185">Reference proteome</keyword>
<reference evidence="2 3" key="1">
    <citation type="submission" date="2015-09" db="EMBL/GenBank/DDBJ databases">
        <title>Draft genome of the parasitic nematode Teladorsagia circumcincta isolate WARC Sus (inbred).</title>
        <authorList>
            <person name="Mitreva M."/>
        </authorList>
    </citation>
    <scope>NUCLEOTIDE SEQUENCE [LARGE SCALE GENOMIC DNA]</scope>
    <source>
        <strain evidence="2 3">S</strain>
    </source>
</reference>
<sequence length="79" mass="8890">VYDCTAETSALRHAKTCSGELSERSSRPGLKENIVKLYKNYLNNTDVGRHMAWHNNVRLGCGHYRCDGFIFAVCHYGPG</sequence>
<gene>
    <name evidence="2" type="ORF">TELCIR_20828</name>
</gene>
<dbReference type="InterPro" id="IPR014044">
    <property type="entry name" value="CAP_dom"/>
</dbReference>
<organism evidence="2 3">
    <name type="scientific">Teladorsagia circumcincta</name>
    <name type="common">Brown stomach worm</name>
    <name type="synonym">Ostertagia circumcincta</name>
    <dbReference type="NCBI Taxonomy" id="45464"/>
    <lineage>
        <taxon>Eukaryota</taxon>
        <taxon>Metazoa</taxon>
        <taxon>Ecdysozoa</taxon>
        <taxon>Nematoda</taxon>
        <taxon>Chromadorea</taxon>
        <taxon>Rhabditida</taxon>
        <taxon>Rhabditina</taxon>
        <taxon>Rhabditomorpha</taxon>
        <taxon>Strongyloidea</taxon>
        <taxon>Trichostrongylidae</taxon>
        <taxon>Teladorsagia</taxon>
    </lineage>
</organism>
<proteinExistence type="predicted"/>
<feature type="non-terminal residue" evidence="2">
    <location>
        <position position="1"/>
    </location>
</feature>
<accession>A0A2G9TJR1</accession>
<dbReference type="SMART" id="SM00198">
    <property type="entry name" value="SCP"/>
    <property type="match status" value="1"/>
</dbReference>
<dbReference type="Gene3D" id="3.40.33.10">
    <property type="entry name" value="CAP"/>
    <property type="match status" value="2"/>
</dbReference>